<dbReference type="EnsemblMetazoa" id="RPRC006907-RA">
    <property type="protein sequence ID" value="RPRC006907-PA"/>
    <property type="gene ID" value="RPRC006907"/>
</dbReference>
<dbReference type="InParanoid" id="T1HS87"/>
<accession>T1HS87</accession>
<keyword evidence="2" id="KW-1185">Reference proteome</keyword>
<dbReference type="EMBL" id="ACPB03005922">
    <property type="status" value="NOT_ANNOTATED_CDS"/>
    <property type="molecule type" value="Genomic_DNA"/>
</dbReference>
<dbReference type="PROSITE" id="PS51257">
    <property type="entry name" value="PROKAR_LIPOPROTEIN"/>
    <property type="match status" value="1"/>
</dbReference>
<name>T1HS87_RHOPR</name>
<evidence type="ECO:0000313" key="2">
    <source>
        <dbReference type="Proteomes" id="UP000015103"/>
    </source>
</evidence>
<proteinExistence type="predicted"/>
<dbReference type="HOGENOM" id="CLU_2856371_0_0_1"/>
<organism evidence="1 2">
    <name type="scientific">Rhodnius prolixus</name>
    <name type="common">Triatomid bug</name>
    <dbReference type="NCBI Taxonomy" id="13249"/>
    <lineage>
        <taxon>Eukaryota</taxon>
        <taxon>Metazoa</taxon>
        <taxon>Ecdysozoa</taxon>
        <taxon>Arthropoda</taxon>
        <taxon>Hexapoda</taxon>
        <taxon>Insecta</taxon>
        <taxon>Pterygota</taxon>
        <taxon>Neoptera</taxon>
        <taxon>Paraneoptera</taxon>
        <taxon>Hemiptera</taxon>
        <taxon>Heteroptera</taxon>
        <taxon>Panheteroptera</taxon>
        <taxon>Cimicomorpha</taxon>
        <taxon>Reduviidae</taxon>
        <taxon>Triatominae</taxon>
        <taxon>Rhodnius</taxon>
    </lineage>
</organism>
<dbReference type="AlphaFoldDB" id="T1HS87"/>
<dbReference type="Proteomes" id="UP000015103">
    <property type="component" value="Unassembled WGS sequence"/>
</dbReference>
<protein>
    <submittedName>
        <fullName evidence="1">Uncharacterized protein</fullName>
    </submittedName>
</protein>
<reference evidence="1" key="1">
    <citation type="submission" date="2015-05" db="UniProtKB">
        <authorList>
            <consortium name="EnsemblMetazoa"/>
        </authorList>
    </citation>
    <scope>IDENTIFICATION</scope>
</reference>
<dbReference type="eggNOG" id="KOG1543">
    <property type="taxonomic scope" value="Eukaryota"/>
</dbReference>
<sequence length="65" mass="7570">MMRLSIFTIFGFIYLGSACREDKPPVFSSEYSVRGVLTIPYAELTEPFFAWYDSHNGRSRIDYYG</sequence>
<dbReference type="STRING" id="13249.T1HS87"/>
<evidence type="ECO:0000313" key="1">
    <source>
        <dbReference type="EnsemblMetazoa" id="RPRC006907-PA"/>
    </source>
</evidence>
<dbReference type="VEuPathDB" id="VectorBase:RPRC006907"/>